<dbReference type="Pfam" id="PF01381">
    <property type="entry name" value="HTH_3"/>
    <property type="match status" value="1"/>
</dbReference>
<protein>
    <recommendedName>
        <fullName evidence="1">HTH cro/C1-type domain-containing protein</fullName>
    </recommendedName>
</protein>
<name>A0AAV3XE28_9CYAN</name>
<comment type="caution">
    <text evidence="2">The sequence shown here is derived from an EMBL/GenBank/DDBJ whole genome shotgun (WGS) entry which is preliminary data.</text>
</comment>
<evidence type="ECO:0000313" key="2">
    <source>
        <dbReference type="EMBL" id="GET40145.1"/>
    </source>
</evidence>
<keyword evidence="3" id="KW-1185">Reference proteome</keyword>
<organism evidence="2 3">
    <name type="scientific">Microseira wollei NIES-4236</name>
    <dbReference type="NCBI Taxonomy" id="2530354"/>
    <lineage>
        <taxon>Bacteria</taxon>
        <taxon>Bacillati</taxon>
        <taxon>Cyanobacteriota</taxon>
        <taxon>Cyanophyceae</taxon>
        <taxon>Oscillatoriophycideae</taxon>
        <taxon>Aerosakkonematales</taxon>
        <taxon>Aerosakkonemataceae</taxon>
        <taxon>Microseira</taxon>
    </lineage>
</organism>
<feature type="domain" description="HTH cro/C1-type" evidence="1">
    <location>
        <begin position="8"/>
        <end position="61"/>
    </location>
</feature>
<dbReference type="CDD" id="cd00093">
    <property type="entry name" value="HTH_XRE"/>
    <property type="match status" value="1"/>
</dbReference>
<evidence type="ECO:0000313" key="3">
    <source>
        <dbReference type="Proteomes" id="UP001050975"/>
    </source>
</evidence>
<dbReference type="InterPro" id="IPR010982">
    <property type="entry name" value="Lambda_DNA-bd_dom_sf"/>
</dbReference>
<evidence type="ECO:0000259" key="1">
    <source>
        <dbReference type="PROSITE" id="PS50943"/>
    </source>
</evidence>
<accession>A0AAV3XE28</accession>
<dbReference type="Proteomes" id="UP001050975">
    <property type="component" value="Unassembled WGS sequence"/>
</dbReference>
<sequence length="78" mass="8462">MGRAGKALKKVLEIHGISQNGLAVVMGIRAANVSRWVNEVRDPGGETILEIRDGLYSINPAAADDFIRLYLTAPAEDR</sequence>
<dbReference type="PROSITE" id="PS50943">
    <property type="entry name" value="HTH_CROC1"/>
    <property type="match status" value="1"/>
</dbReference>
<reference evidence="2" key="1">
    <citation type="submission" date="2019-10" db="EMBL/GenBank/DDBJ databases">
        <title>Draft genome sequece of Microseira wollei NIES-4236.</title>
        <authorList>
            <person name="Yamaguchi H."/>
            <person name="Suzuki S."/>
            <person name="Kawachi M."/>
        </authorList>
    </citation>
    <scope>NUCLEOTIDE SEQUENCE</scope>
    <source>
        <strain evidence="2">NIES-4236</strain>
    </source>
</reference>
<dbReference type="GO" id="GO:0003677">
    <property type="term" value="F:DNA binding"/>
    <property type="evidence" value="ECO:0007669"/>
    <property type="project" value="InterPro"/>
</dbReference>
<dbReference type="InterPro" id="IPR001387">
    <property type="entry name" value="Cro/C1-type_HTH"/>
</dbReference>
<gene>
    <name evidence="2" type="ORF">MiSe_49530</name>
</gene>
<proteinExistence type="predicted"/>
<dbReference type="EMBL" id="BLAY01000083">
    <property type="protein sequence ID" value="GET40145.1"/>
    <property type="molecule type" value="Genomic_DNA"/>
</dbReference>
<dbReference type="Gene3D" id="1.10.260.40">
    <property type="entry name" value="lambda repressor-like DNA-binding domains"/>
    <property type="match status" value="1"/>
</dbReference>
<dbReference type="AlphaFoldDB" id="A0AAV3XE28"/>
<dbReference type="RefSeq" id="WP_226585953.1">
    <property type="nucleotide sequence ID" value="NZ_BLAY01000083.1"/>
</dbReference>
<dbReference type="SUPFAM" id="SSF47413">
    <property type="entry name" value="lambda repressor-like DNA-binding domains"/>
    <property type="match status" value="1"/>
</dbReference>